<dbReference type="EMBL" id="BKCJ011323988">
    <property type="protein sequence ID" value="GFD20674.1"/>
    <property type="molecule type" value="Genomic_DNA"/>
</dbReference>
<feature type="compositionally biased region" description="Basic and acidic residues" evidence="1">
    <location>
        <begin position="9"/>
        <end position="42"/>
    </location>
</feature>
<reference evidence="2" key="1">
    <citation type="journal article" date="2019" name="Sci. Rep.">
        <title>Draft genome of Tanacetum cinerariifolium, the natural source of mosquito coil.</title>
        <authorList>
            <person name="Yamashiro T."/>
            <person name="Shiraishi A."/>
            <person name="Satake H."/>
            <person name="Nakayama K."/>
        </authorList>
    </citation>
    <scope>NUCLEOTIDE SEQUENCE</scope>
</reference>
<gene>
    <name evidence="2" type="ORF">Tci_892643</name>
</gene>
<sequence length="79" mass="9248">MPSRRRNLKEKLGPRLGDKEKNVSAHSRGLERKSYYSSRRDTESCYQSSCSKETEIASENIATKECIREERKQCHKVKE</sequence>
<organism evidence="2">
    <name type="scientific">Tanacetum cinerariifolium</name>
    <name type="common">Dalmatian daisy</name>
    <name type="synonym">Chrysanthemum cinerariifolium</name>
    <dbReference type="NCBI Taxonomy" id="118510"/>
    <lineage>
        <taxon>Eukaryota</taxon>
        <taxon>Viridiplantae</taxon>
        <taxon>Streptophyta</taxon>
        <taxon>Embryophyta</taxon>
        <taxon>Tracheophyta</taxon>
        <taxon>Spermatophyta</taxon>
        <taxon>Magnoliopsida</taxon>
        <taxon>eudicotyledons</taxon>
        <taxon>Gunneridae</taxon>
        <taxon>Pentapetalae</taxon>
        <taxon>asterids</taxon>
        <taxon>campanulids</taxon>
        <taxon>Asterales</taxon>
        <taxon>Asteraceae</taxon>
        <taxon>Asteroideae</taxon>
        <taxon>Anthemideae</taxon>
        <taxon>Anthemidinae</taxon>
        <taxon>Tanacetum</taxon>
    </lineage>
</organism>
<evidence type="ECO:0000256" key="1">
    <source>
        <dbReference type="SAM" id="MobiDB-lite"/>
    </source>
</evidence>
<protein>
    <submittedName>
        <fullName evidence="2">Uncharacterized protein</fullName>
    </submittedName>
</protein>
<comment type="caution">
    <text evidence="2">The sequence shown here is derived from an EMBL/GenBank/DDBJ whole genome shotgun (WGS) entry which is preliminary data.</text>
</comment>
<proteinExistence type="predicted"/>
<dbReference type="AlphaFoldDB" id="A0A699ULU8"/>
<evidence type="ECO:0000313" key="2">
    <source>
        <dbReference type="EMBL" id="GFD20674.1"/>
    </source>
</evidence>
<feature type="non-terminal residue" evidence="2">
    <location>
        <position position="79"/>
    </location>
</feature>
<accession>A0A699ULU8</accession>
<feature type="region of interest" description="Disordered" evidence="1">
    <location>
        <begin position="1"/>
        <end position="42"/>
    </location>
</feature>
<name>A0A699ULU8_TANCI</name>